<comment type="pathway">
    <text evidence="1 5">Cofactor biosynthesis; molybdopterin biosynthesis.</text>
</comment>
<sequence length="620" mass="67360">MVKAVVIITVSDTCFKNHAKDESGPALFQLVKEQFPDAYIHTIIVPDEKELIERELKYFCESNIDLILTTGGTGLSSRDVTPEATKAVIQREVPAIPIAMTLESLKKTPMAMLSRATAGIRDRTLIINFPGSKKAVVECIEVVKPVLSHAVSLLANDLVEVRAVHDQMQSGCPHKTSRVVVSKVALRHRESPYPMLEMTEAFHMVDAVMMHWTERVEDVPIDQSMGKVAAQQILAKEPMPPFPASVKDGYACISWDGVGIRKVRSAVTAGDTPAAPLASGECARVNTGAPIPSGADCVVQVEDTKLVKATDDAETELEVEILVVPQPHQDVRPIGFDISLGAVLLEKGDVIDAAKIGILAGAGYLKVPVRFCPRVAILSTGNELQEPFEKTLRPSHIRDSNRIMLKMLLREHGYESIDCGIARDEPAELASAIARALAKCDILVCTGGVSMGERDLLKPVLANDFGATIHFGRVRMKPGKPSTFATCDYEGKTKFIFALPGNPVSAYVCSLLFVVRALRQCTRYTSEFARMRVRLARDVKLDPRPEYARAVLHFPDNAELPVATLLGNQCSSRLLSASGASVLLELPGASETCKALPSDSVVSALVTGRIDFSRPELYGM</sequence>
<dbReference type="OrthoDB" id="4349954at2759"/>
<comment type="catalytic activity">
    <reaction evidence="5">
        <text>molybdopterin + ATP + H(+) = adenylyl-molybdopterin + diphosphate</text>
        <dbReference type="Rhea" id="RHEA:31331"/>
        <dbReference type="ChEBI" id="CHEBI:15378"/>
        <dbReference type="ChEBI" id="CHEBI:30616"/>
        <dbReference type="ChEBI" id="CHEBI:33019"/>
        <dbReference type="ChEBI" id="CHEBI:58698"/>
        <dbReference type="ChEBI" id="CHEBI:62727"/>
    </reaction>
</comment>
<feature type="domain" description="MoaB/Mog" evidence="6">
    <location>
        <begin position="6"/>
        <end position="150"/>
    </location>
</feature>
<dbReference type="Gene3D" id="2.170.190.11">
    <property type="entry name" value="Molybdopterin biosynthesis moea protein, domain 3"/>
    <property type="match status" value="1"/>
</dbReference>
<comment type="caution">
    <text evidence="7">The sequence shown here is derived from an EMBL/GenBank/DDBJ whole genome shotgun (WGS) entry which is preliminary data.</text>
</comment>
<organism evidence="7 8">
    <name type="scientific">Pieris brassicae</name>
    <name type="common">White butterfly</name>
    <name type="synonym">Large white butterfly</name>
    <dbReference type="NCBI Taxonomy" id="7116"/>
    <lineage>
        <taxon>Eukaryota</taxon>
        <taxon>Metazoa</taxon>
        <taxon>Ecdysozoa</taxon>
        <taxon>Arthropoda</taxon>
        <taxon>Hexapoda</taxon>
        <taxon>Insecta</taxon>
        <taxon>Pterygota</taxon>
        <taxon>Neoptera</taxon>
        <taxon>Endopterygota</taxon>
        <taxon>Lepidoptera</taxon>
        <taxon>Glossata</taxon>
        <taxon>Ditrysia</taxon>
        <taxon>Papilionoidea</taxon>
        <taxon>Pieridae</taxon>
        <taxon>Pierinae</taxon>
        <taxon>Pieris</taxon>
    </lineage>
</organism>
<dbReference type="PROSITE" id="PS01078">
    <property type="entry name" value="MOCF_BIOSYNTHESIS_1"/>
    <property type="match status" value="1"/>
</dbReference>
<evidence type="ECO:0000256" key="2">
    <source>
        <dbReference type="ARBA" id="ARBA00007589"/>
    </source>
</evidence>
<reference evidence="7" key="1">
    <citation type="submission" date="2022-05" db="EMBL/GenBank/DDBJ databases">
        <authorList>
            <person name="Okamura Y."/>
        </authorList>
    </citation>
    <scope>NUCLEOTIDE SEQUENCE</scope>
</reference>
<dbReference type="GO" id="GO:0099634">
    <property type="term" value="C:postsynaptic specialization membrane"/>
    <property type="evidence" value="ECO:0007669"/>
    <property type="project" value="GOC"/>
</dbReference>
<dbReference type="SUPFAM" id="SSF53218">
    <property type="entry name" value="Molybdenum cofactor biosynthesis proteins"/>
    <property type="match status" value="2"/>
</dbReference>
<dbReference type="InterPro" id="IPR005111">
    <property type="entry name" value="MoeA_C_domain_IV"/>
</dbReference>
<dbReference type="InterPro" id="IPR005110">
    <property type="entry name" value="MoeA_linker/N"/>
</dbReference>
<evidence type="ECO:0000256" key="5">
    <source>
        <dbReference type="RuleBase" id="RU365090"/>
    </source>
</evidence>
<dbReference type="InterPro" id="IPR036135">
    <property type="entry name" value="MoeA_linker/N_sf"/>
</dbReference>
<dbReference type="GO" id="GO:0097112">
    <property type="term" value="P:gamma-aminobutyric acid receptor clustering"/>
    <property type="evidence" value="ECO:0007669"/>
    <property type="project" value="TreeGrafter"/>
</dbReference>
<comment type="cofactor">
    <cofactor evidence="5">
        <name>Mg(2+)</name>
        <dbReference type="ChEBI" id="CHEBI:18420"/>
    </cofactor>
</comment>
<comment type="similarity">
    <text evidence="2">In the N-terminal section; belongs to the MoaB/Mog family.</text>
</comment>
<dbReference type="Proteomes" id="UP001152562">
    <property type="component" value="Unassembled WGS sequence"/>
</dbReference>
<evidence type="ECO:0000256" key="1">
    <source>
        <dbReference type="ARBA" id="ARBA00005046"/>
    </source>
</evidence>
<dbReference type="GO" id="GO:0007529">
    <property type="term" value="P:establishment of synaptic specificity at neuromuscular junction"/>
    <property type="evidence" value="ECO:0007669"/>
    <property type="project" value="TreeGrafter"/>
</dbReference>
<evidence type="ECO:0000256" key="4">
    <source>
        <dbReference type="ARBA" id="ARBA00023150"/>
    </source>
</evidence>
<comment type="function">
    <text evidence="5">Catalyzes two steps in the biosynthesis of the molybdenum cofactor. In the first step, molybdopterin is adenylated. Subsequently, molybdate is inserted into adenylated molybdopterin and AMP is released.</text>
</comment>
<dbReference type="Pfam" id="PF00994">
    <property type="entry name" value="MoCF_biosynth"/>
    <property type="match status" value="2"/>
</dbReference>
<dbReference type="GO" id="GO:0005524">
    <property type="term" value="F:ATP binding"/>
    <property type="evidence" value="ECO:0007669"/>
    <property type="project" value="UniProtKB-UniRule"/>
</dbReference>
<dbReference type="CDD" id="cd00886">
    <property type="entry name" value="MogA_MoaB"/>
    <property type="match status" value="1"/>
</dbReference>
<dbReference type="NCBIfam" id="TIGR00177">
    <property type="entry name" value="molyb_syn"/>
    <property type="match status" value="2"/>
</dbReference>
<dbReference type="SMART" id="SM00852">
    <property type="entry name" value="MoCF_biosynth"/>
    <property type="match status" value="2"/>
</dbReference>
<evidence type="ECO:0000259" key="6">
    <source>
        <dbReference type="SMART" id="SM00852"/>
    </source>
</evidence>
<keyword evidence="8" id="KW-1185">Reference proteome</keyword>
<evidence type="ECO:0000313" key="7">
    <source>
        <dbReference type="EMBL" id="CAH4027711.1"/>
    </source>
</evidence>
<comment type="similarity">
    <text evidence="3">In the C-terminal section; belongs to the MoeA family.</text>
</comment>
<dbReference type="Gene3D" id="2.40.340.10">
    <property type="entry name" value="MoeA, C-terminal, domain IV"/>
    <property type="match status" value="1"/>
</dbReference>
<gene>
    <name evidence="7" type="ORF">PIBRA_LOCUS4840</name>
</gene>
<dbReference type="InterPro" id="IPR001453">
    <property type="entry name" value="MoaB/Mog_dom"/>
</dbReference>
<dbReference type="PANTHER" id="PTHR10192">
    <property type="entry name" value="MOLYBDOPTERIN BIOSYNTHESIS PROTEIN"/>
    <property type="match status" value="1"/>
</dbReference>
<dbReference type="CDD" id="cd00887">
    <property type="entry name" value="MoeA"/>
    <property type="match status" value="1"/>
</dbReference>
<dbReference type="GO" id="GO:0098970">
    <property type="term" value="P:postsynaptic neurotransmitter receptor diffusion trapping"/>
    <property type="evidence" value="ECO:0007669"/>
    <property type="project" value="TreeGrafter"/>
</dbReference>
<dbReference type="GO" id="GO:0046872">
    <property type="term" value="F:metal ion binding"/>
    <property type="evidence" value="ECO:0007669"/>
    <property type="project" value="UniProtKB-UniRule"/>
</dbReference>
<dbReference type="GO" id="GO:0006777">
    <property type="term" value="P:Mo-molybdopterin cofactor biosynthetic process"/>
    <property type="evidence" value="ECO:0007669"/>
    <property type="project" value="UniProtKB-UniRule"/>
</dbReference>
<name>A0A9P0TFQ1_PIEBR</name>
<dbReference type="SUPFAM" id="SSF63882">
    <property type="entry name" value="MoeA N-terminal region -like"/>
    <property type="match status" value="1"/>
</dbReference>
<dbReference type="PROSITE" id="PS01079">
    <property type="entry name" value="MOCF_BIOSYNTHESIS_2"/>
    <property type="match status" value="1"/>
</dbReference>
<dbReference type="InterPro" id="IPR008284">
    <property type="entry name" value="MoCF_biosynth_CS"/>
</dbReference>
<dbReference type="GO" id="GO:0061599">
    <property type="term" value="F:molybdopterin molybdotransferase activity"/>
    <property type="evidence" value="ECO:0007669"/>
    <property type="project" value="UniProtKB-UniRule"/>
</dbReference>
<dbReference type="Pfam" id="PF03453">
    <property type="entry name" value="MoeA_N"/>
    <property type="match status" value="1"/>
</dbReference>
<dbReference type="EMBL" id="CALOZG010000005">
    <property type="protein sequence ID" value="CAH4027711.1"/>
    <property type="molecule type" value="Genomic_DNA"/>
</dbReference>
<keyword evidence="5" id="KW-0479">Metal-binding</keyword>
<dbReference type="GO" id="GO:0072579">
    <property type="term" value="P:glycine receptor clustering"/>
    <property type="evidence" value="ECO:0007669"/>
    <property type="project" value="TreeGrafter"/>
</dbReference>
<keyword evidence="4 5" id="KW-0501">Molybdenum cofactor biosynthesis</keyword>
<dbReference type="SUPFAM" id="SSF63867">
    <property type="entry name" value="MoeA C-terminal domain-like"/>
    <property type="match status" value="1"/>
</dbReference>
<dbReference type="InterPro" id="IPR036688">
    <property type="entry name" value="MoeA_C_domain_IV_sf"/>
</dbReference>
<dbReference type="GO" id="GO:0061598">
    <property type="term" value="F:molybdopterin adenylyltransferase activity"/>
    <property type="evidence" value="ECO:0007669"/>
    <property type="project" value="UniProtKB-UniRule"/>
</dbReference>
<comment type="similarity">
    <text evidence="5">Belongs to the MoeA family.</text>
</comment>
<protein>
    <recommendedName>
        <fullName evidence="6">MoaB/Mog domain-containing protein</fullName>
    </recommendedName>
</protein>
<dbReference type="InterPro" id="IPR036425">
    <property type="entry name" value="MoaB/Mog-like_dom_sf"/>
</dbReference>
<feature type="domain" description="MoaB/Mog" evidence="6">
    <location>
        <begin position="376"/>
        <end position="520"/>
    </location>
</feature>
<dbReference type="InterPro" id="IPR038987">
    <property type="entry name" value="MoeA-like"/>
</dbReference>
<accession>A0A9P0TFQ1</accession>
<dbReference type="PANTHER" id="PTHR10192:SF5">
    <property type="entry name" value="GEPHYRIN"/>
    <property type="match status" value="1"/>
</dbReference>
<evidence type="ECO:0000313" key="8">
    <source>
        <dbReference type="Proteomes" id="UP001152562"/>
    </source>
</evidence>
<keyword evidence="5" id="KW-0808">Transferase</keyword>
<proteinExistence type="inferred from homology"/>
<comment type="catalytic activity">
    <reaction evidence="5">
        <text>adenylyl-molybdopterin + molybdate = Mo-molybdopterin + AMP + H(+)</text>
        <dbReference type="Rhea" id="RHEA:35047"/>
        <dbReference type="ChEBI" id="CHEBI:15378"/>
        <dbReference type="ChEBI" id="CHEBI:36264"/>
        <dbReference type="ChEBI" id="CHEBI:62727"/>
        <dbReference type="ChEBI" id="CHEBI:71302"/>
        <dbReference type="ChEBI" id="CHEBI:456215"/>
    </reaction>
</comment>
<dbReference type="GO" id="GO:0030425">
    <property type="term" value="C:dendrite"/>
    <property type="evidence" value="ECO:0007669"/>
    <property type="project" value="TreeGrafter"/>
</dbReference>
<keyword evidence="5" id="KW-0500">Molybdenum</keyword>
<dbReference type="GO" id="GO:0005829">
    <property type="term" value="C:cytosol"/>
    <property type="evidence" value="ECO:0007669"/>
    <property type="project" value="TreeGrafter"/>
</dbReference>
<dbReference type="Gene3D" id="3.40.980.10">
    <property type="entry name" value="MoaB/Mog-like domain"/>
    <property type="match status" value="2"/>
</dbReference>
<dbReference type="Pfam" id="PF03454">
    <property type="entry name" value="MoeA_C"/>
    <property type="match status" value="1"/>
</dbReference>
<evidence type="ECO:0000256" key="3">
    <source>
        <dbReference type="ARBA" id="ARBA00008339"/>
    </source>
</evidence>
<keyword evidence="5" id="KW-0460">Magnesium</keyword>
<dbReference type="Gene3D" id="3.90.105.10">
    <property type="entry name" value="Molybdopterin biosynthesis moea protein, domain 2"/>
    <property type="match status" value="1"/>
</dbReference>
<dbReference type="FunFam" id="2.170.190.11:FF:000001">
    <property type="entry name" value="Molybdopterin molybdenumtransferase"/>
    <property type="match status" value="1"/>
</dbReference>
<dbReference type="AlphaFoldDB" id="A0A9P0TFQ1"/>
<dbReference type="FunFam" id="3.40.980.10:FF:000001">
    <property type="entry name" value="Molybdopterin molybdenumtransferase"/>
    <property type="match status" value="1"/>
</dbReference>